<dbReference type="HOGENOM" id="CLU_078912_3_3_12"/>
<reference evidence="2 3" key="2">
    <citation type="journal article" date="2010" name="J. Bacteriol.">
        <title>Genome sequence of the polysaccharide-degrading, thermophilic anaerobe Spirochaeta thermophila DSM 6192.</title>
        <authorList>
            <person name="Angelov A."/>
            <person name="Liebl S."/>
            <person name="Ballschmiter M."/>
            <person name="Bomeke M."/>
            <person name="Lehmann R."/>
            <person name="Liesegang H."/>
            <person name="Daniel R."/>
            <person name="Liebl W."/>
        </authorList>
    </citation>
    <scope>NUCLEOTIDE SEQUENCE [LARGE SCALE GENOMIC DNA]</scope>
    <source>
        <strain evidence="3">ATCC 49972 / DSM 6192 / RI 19.B1</strain>
    </source>
</reference>
<evidence type="ECO:0000313" key="2">
    <source>
        <dbReference type="EMBL" id="ADN01804.1"/>
    </source>
</evidence>
<dbReference type="GO" id="GO:0016829">
    <property type="term" value="F:lyase activity"/>
    <property type="evidence" value="ECO:0007669"/>
    <property type="project" value="UniProtKB-KW"/>
</dbReference>
<reference key="1">
    <citation type="submission" date="2009-08" db="EMBL/GenBank/DDBJ databases">
        <title>The genome sequence of Spirochaeta thermophila DSM6192.</title>
        <authorList>
            <person name="Angelov A."/>
            <person name="Mientus M."/>
            <person name="Wittenberg S."/>
            <person name="Lehmann R."/>
            <person name="Liesegang H."/>
            <person name="Daniel R."/>
            <person name="Liebl W."/>
        </authorList>
    </citation>
    <scope>NUCLEOTIDE SEQUENCE</scope>
    <source>
        <strain>DSM 6192</strain>
    </source>
</reference>
<dbReference type="Pfam" id="PF07977">
    <property type="entry name" value="FabA"/>
    <property type="match status" value="1"/>
</dbReference>
<sequence>MVFRPSADFSLVSFPISIYTGMDKRAVSRRYKERSCEMQEITALLPHREPFLFVEELEKVSDEEIVGYRTFTEKDFFFKGHFPGYPVVPGVILVETMAQCGGAGVRAKGLIADDKLFFLATIEKAKFRRQVRPGDRVKLVITNQRISSRMIKQSGKAYVGDELAAEAEWLCLVGDVPAEVK</sequence>
<evidence type="ECO:0000313" key="3">
    <source>
        <dbReference type="Proteomes" id="UP000001296"/>
    </source>
</evidence>
<dbReference type="InterPro" id="IPR029069">
    <property type="entry name" value="HotDog_dom_sf"/>
</dbReference>
<dbReference type="AlphaFoldDB" id="E0RS17"/>
<dbReference type="PANTHER" id="PTHR30272:SF1">
    <property type="entry name" value="3-HYDROXYACYL-[ACYL-CARRIER-PROTEIN] DEHYDRATASE"/>
    <property type="match status" value="1"/>
</dbReference>
<keyword evidence="1 2" id="KW-0456">Lyase</keyword>
<dbReference type="CDD" id="cd01288">
    <property type="entry name" value="FabZ"/>
    <property type="match status" value="1"/>
</dbReference>
<dbReference type="EMBL" id="CP001698">
    <property type="protein sequence ID" value="ADN01804.1"/>
    <property type="molecule type" value="Genomic_DNA"/>
</dbReference>
<proteinExistence type="predicted"/>
<name>E0RS17_WINT6</name>
<organism evidence="2 3">
    <name type="scientific">Winmispira thermophila (strain ATCC 49972 / DSM 6192 / RI 19.B1)</name>
    <name type="common">Spirochaeta thermophila</name>
    <dbReference type="NCBI Taxonomy" id="665571"/>
    <lineage>
        <taxon>Bacteria</taxon>
        <taxon>Pseudomonadati</taxon>
        <taxon>Spirochaetota</taxon>
        <taxon>Spirochaetia</taxon>
        <taxon>Winmispirales</taxon>
        <taxon>Winmispiraceae</taxon>
        <taxon>Winmispira</taxon>
    </lineage>
</organism>
<dbReference type="KEGG" id="sta:STHERM_c08550"/>
<evidence type="ECO:0000256" key="1">
    <source>
        <dbReference type="ARBA" id="ARBA00023239"/>
    </source>
</evidence>
<dbReference type="SUPFAM" id="SSF54637">
    <property type="entry name" value="Thioesterase/thiol ester dehydrase-isomerase"/>
    <property type="match status" value="1"/>
</dbReference>
<dbReference type="PaxDb" id="665571-STHERM_c08550"/>
<dbReference type="InterPro" id="IPR013114">
    <property type="entry name" value="FabA_FabZ"/>
</dbReference>
<dbReference type="NCBIfam" id="NF000582">
    <property type="entry name" value="PRK00006.1"/>
    <property type="match status" value="1"/>
</dbReference>
<accession>E0RS17</accession>
<dbReference type="PANTHER" id="PTHR30272">
    <property type="entry name" value="3-HYDROXYACYL-[ACYL-CARRIER-PROTEIN] DEHYDRATASE"/>
    <property type="match status" value="1"/>
</dbReference>
<gene>
    <name evidence="2" type="primary">fabZ</name>
    <name evidence="2" type="ordered locus">STHERM_c08550</name>
</gene>
<dbReference type="Proteomes" id="UP000001296">
    <property type="component" value="Chromosome"/>
</dbReference>
<dbReference type="eggNOG" id="COG0764">
    <property type="taxonomic scope" value="Bacteria"/>
</dbReference>
<protein>
    <submittedName>
        <fullName evidence="2">Beta-hydroxyacyl-(Acyl-carrier-protein) dehydratase FabZ</fullName>
        <ecNumber evidence="2">4.2.1.-</ecNumber>
    </submittedName>
</protein>
<dbReference type="EC" id="4.2.1.-" evidence="2"/>
<dbReference type="Gene3D" id="3.10.129.10">
    <property type="entry name" value="Hotdog Thioesterase"/>
    <property type="match status" value="1"/>
</dbReference>